<evidence type="ECO:0000256" key="5">
    <source>
        <dbReference type="ARBA" id="ARBA00023004"/>
    </source>
</evidence>
<keyword evidence="2" id="KW-0004">4Fe-4S</keyword>
<dbReference type="InterPro" id="IPR034391">
    <property type="entry name" value="AdoMet-like_SPASM_containing"/>
</dbReference>
<dbReference type="InterPro" id="IPR013785">
    <property type="entry name" value="Aldolase_TIM"/>
</dbReference>
<evidence type="ECO:0000256" key="4">
    <source>
        <dbReference type="ARBA" id="ARBA00022723"/>
    </source>
</evidence>
<dbReference type="PANTHER" id="PTHR11228:SF7">
    <property type="entry name" value="PQQA PEPTIDE CYCLASE"/>
    <property type="match status" value="1"/>
</dbReference>
<dbReference type="SFLD" id="SFLDG01067">
    <property type="entry name" value="SPASM/twitch_domain_containing"/>
    <property type="match status" value="1"/>
</dbReference>
<dbReference type="EMBL" id="FQXM01000006">
    <property type="protein sequence ID" value="SHH52324.1"/>
    <property type="molecule type" value="Genomic_DNA"/>
</dbReference>
<feature type="domain" description="Radical SAM core" evidence="7">
    <location>
        <begin position="1"/>
        <end position="211"/>
    </location>
</feature>
<dbReference type="GO" id="GO:0003824">
    <property type="term" value="F:catalytic activity"/>
    <property type="evidence" value="ECO:0007669"/>
    <property type="project" value="InterPro"/>
</dbReference>
<keyword evidence="3" id="KW-0949">S-adenosyl-L-methionine</keyword>
<dbReference type="Gene3D" id="3.20.20.70">
    <property type="entry name" value="Aldolase class I"/>
    <property type="match status" value="1"/>
</dbReference>
<evidence type="ECO:0000256" key="6">
    <source>
        <dbReference type="ARBA" id="ARBA00023014"/>
    </source>
</evidence>
<evidence type="ECO:0000256" key="1">
    <source>
        <dbReference type="ARBA" id="ARBA00001966"/>
    </source>
</evidence>
<accession>A0A1M5TNP0</accession>
<comment type="cofactor">
    <cofactor evidence="1">
        <name>[4Fe-4S] cluster</name>
        <dbReference type="ChEBI" id="CHEBI:49883"/>
    </cofactor>
</comment>
<dbReference type="SUPFAM" id="SSF102114">
    <property type="entry name" value="Radical SAM enzymes"/>
    <property type="match status" value="1"/>
</dbReference>
<dbReference type="AlphaFoldDB" id="A0A1M5TNP0"/>
<dbReference type="GO" id="GO:0046872">
    <property type="term" value="F:metal ion binding"/>
    <property type="evidence" value="ECO:0007669"/>
    <property type="project" value="UniProtKB-KW"/>
</dbReference>
<dbReference type="GO" id="GO:0051536">
    <property type="term" value="F:iron-sulfur cluster binding"/>
    <property type="evidence" value="ECO:0007669"/>
    <property type="project" value="UniProtKB-KW"/>
</dbReference>
<dbReference type="InterPro" id="IPR023885">
    <property type="entry name" value="4Fe4S-binding_SPASM_dom"/>
</dbReference>
<dbReference type="Pfam" id="PF13186">
    <property type="entry name" value="SPASM"/>
    <property type="match status" value="1"/>
</dbReference>
<evidence type="ECO:0000256" key="2">
    <source>
        <dbReference type="ARBA" id="ARBA00022485"/>
    </source>
</evidence>
<organism evidence="8 9">
    <name type="scientific">Clostridium grantii DSM 8605</name>
    <dbReference type="NCBI Taxonomy" id="1121316"/>
    <lineage>
        <taxon>Bacteria</taxon>
        <taxon>Bacillati</taxon>
        <taxon>Bacillota</taxon>
        <taxon>Clostridia</taxon>
        <taxon>Eubacteriales</taxon>
        <taxon>Clostridiaceae</taxon>
        <taxon>Clostridium</taxon>
    </lineage>
</organism>
<dbReference type="STRING" id="1121316.SAMN02745207_01407"/>
<dbReference type="InterPro" id="IPR007197">
    <property type="entry name" value="rSAM"/>
</dbReference>
<name>A0A1M5TNP0_9CLOT</name>
<keyword evidence="9" id="KW-1185">Reference proteome</keyword>
<proteinExistence type="predicted"/>
<dbReference type="Pfam" id="PF04055">
    <property type="entry name" value="Radical_SAM"/>
    <property type="match status" value="1"/>
</dbReference>
<dbReference type="CDD" id="cd21121">
    <property type="entry name" value="SPASM_Cmo-like"/>
    <property type="match status" value="1"/>
</dbReference>
<keyword evidence="6" id="KW-0411">Iron-sulfur</keyword>
<dbReference type="RefSeq" id="WP_073337721.1">
    <property type="nucleotide sequence ID" value="NZ_FQXM01000006.1"/>
</dbReference>
<dbReference type="OrthoDB" id="9810775at2"/>
<dbReference type="InterPro" id="IPR058240">
    <property type="entry name" value="rSAM_sf"/>
</dbReference>
<gene>
    <name evidence="8" type="ORF">SAMN02745207_01407</name>
</gene>
<dbReference type="PANTHER" id="PTHR11228">
    <property type="entry name" value="RADICAL SAM DOMAIN PROTEIN"/>
    <property type="match status" value="1"/>
</dbReference>
<protein>
    <submittedName>
        <fullName evidence="8">Radical SAM superfamily enzyme, MoaA/NifB/PqqE/SkfB family</fullName>
    </submittedName>
</protein>
<dbReference type="PROSITE" id="PS51918">
    <property type="entry name" value="RADICAL_SAM"/>
    <property type="match status" value="1"/>
</dbReference>
<evidence type="ECO:0000256" key="3">
    <source>
        <dbReference type="ARBA" id="ARBA00022691"/>
    </source>
</evidence>
<dbReference type="SFLD" id="SFLDS00029">
    <property type="entry name" value="Radical_SAM"/>
    <property type="match status" value="1"/>
</dbReference>
<keyword evidence="4" id="KW-0479">Metal-binding</keyword>
<evidence type="ECO:0000313" key="9">
    <source>
        <dbReference type="Proteomes" id="UP000184447"/>
    </source>
</evidence>
<evidence type="ECO:0000313" key="8">
    <source>
        <dbReference type="EMBL" id="SHH52324.1"/>
    </source>
</evidence>
<dbReference type="CDD" id="cd01335">
    <property type="entry name" value="Radical_SAM"/>
    <property type="match status" value="1"/>
</dbReference>
<evidence type="ECO:0000259" key="7">
    <source>
        <dbReference type="PROSITE" id="PS51918"/>
    </source>
</evidence>
<reference evidence="8 9" key="1">
    <citation type="submission" date="2016-11" db="EMBL/GenBank/DDBJ databases">
        <authorList>
            <person name="Jaros S."/>
            <person name="Januszkiewicz K."/>
            <person name="Wedrychowicz H."/>
        </authorList>
    </citation>
    <scope>NUCLEOTIDE SEQUENCE [LARGE SCALE GENOMIC DNA]</scope>
    <source>
        <strain evidence="8 9">DSM 8605</strain>
    </source>
</reference>
<sequence length="369" mass="42002">MIELKKLYIEPTSNCNLHCEMCFRNTWFDEVFCDMKYELFEKILKNIPCETETIFFGGMGEPLHHPKIIDMILDCSNLDYKVELLTNGSLLSETMDKALMEAGVSKLWVSMDAIEPTDNSGMGHPFYENLIDKIKEFNKLRYKNNSLIQLGITFVATKSNVAQLAKLPYFIDQYNIDEVNISNMYPSSREAQKETLYQKTLNMSIGSDSFASSRSVVNLPFMDFDLSQVREGLSGLFSKMNFNLKISNNSVPRPSQYCRFVNEGMAFVRSDGNVSPCMALLHNGTTVIGDTERKVYHHSFGNVNDLGVKEIWESKDYVTFRKRVQEFSFSPCMNCGHCTYVEDNKSDCFGNEKPTCGACLWAEGLLSCP</sequence>
<dbReference type="InterPro" id="IPR050377">
    <property type="entry name" value="Radical_SAM_PqqE_MftC-like"/>
</dbReference>
<keyword evidence="5" id="KW-0408">Iron</keyword>
<dbReference type="Proteomes" id="UP000184447">
    <property type="component" value="Unassembled WGS sequence"/>
</dbReference>
<dbReference type="SFLD" id="SFLDG01387">
    <property type="entry name" value="BtrN-like_SPASM_domain_contain"/>
    <property type="match status" value="1"/>
</dbReference>